<feature type="compositionally biased region" description="Low complexity" evidence="2">
    <location>
        <begin position="309"/>
        <end position="320"/>
    </location>
</feature>
<feature type="compositionally biased region" description="Pro residues" evidence="2">
    <location>
        <begin position="375"/>
        <end position="385"/>
    </location>
</feature>
<reference evidence="5" key="1">
    <citation type="submission" date="2023-04" db="EMBL/GenBank/DDBJ databases">
        <title>Black Yeasts Isolated from many extreme environments.</title>
        <authorList>
            <person name="Coleine C."/>
            <person name="Stajich J.E."/>
            <person name="Selbmann L."/>
        </authorList>
    </citation>
    <scope>NUCLEOTIDE SEQUENCE</scope>
    <source>
        <strain evidence="5">CCFEE 5312</strain>
    </source>
</reference>
<proteinExistence type="predicted"/>
<protein>
    <recommendedName>
        <fullName evidence="7">WH1-domain-containing protein</fullName>
    </recommendedName>
</protein>
<accession>A0AAJ0LVU2</accession>
<dbReference type="PROSITE" id="PS50229">
    <property type="entry name" value="WH1"/>
    <property type="match status" value="1"/>
</dbReference>
<dbReference type="EMBL" id="JAWDJX010000004">
    <property type="protein sequence ID" value="KAK3057045.1"/>
    <property type="molecule type" value="Genomic_DNA"/>
</dbReference>
<evidence type="ECO:0000313" key="5">
    <source>
        <dbReference type="EMBL" id="KAK3057045.1"/>
    </source>
</evidence>
<keyword evidence="1" id="KW-0597">Phosphoprotein</keyword>
<evidence type="ECO:0000259" key="3">
    <source>
        <dbReference type="PROSITE" id="PS50229"/>
    </source>
</evidence>
<evidence type="ECO:0008006" key="7">
    <source>
        <dbReference type="Google" id="ProtNLM"/>
    </source>
</evidence>
<dbReference type="GO" id="GO:0045010">
    <property type="term" value="P:actin nucleation"/>
    <property type="evidence" value="ECO:0007669"/>
    <property type="project" value="UniProtKB-ARBA"/>
</dbReference>
<feature type="region of interest" description="Disordered" evidence="2">
    <location>
        <begin position="261"/>
        <end position="624"/>
    </location>
</feature>
<dbReference type="GO" id="GO:0003779">
    <property type="term" value="F:actin binding"/>
    <property type="evidence" value="ECO:0007669"/>
    <property type="project" value="InterPro"/>
</dbReference>
<dbReference type="CDD" id="cd01205">
    <property type="entry name" value="EVH1_WASP-like"/>
    <property type="match status" value="1"/>
</dbReference>
<feature type="region of interest" description="Disordered" evidence="2">
    <location>
        <begin position="118"/>
        <end position="218"/>
    </location>
</feature>
<dbReference type="InterPro" id="IPR000697">
    <property type="entry name" value="WH1/EVH1_dom"/>
</dbReference>
<feature type="compositionally biased region" description="Pro residues" evidence="2">
    <location>
        <begin position="426"/>
        <end position="450"/>
    </location>
</feature>
<feature type="compositionally biased region" description="Pro residues" evidence="2">
    <location>
        <begin position="401"/>
        <end position="418"/>
    </location>
</feature>
<feature type="compositionally biased region" description="Gly residues" evidence="2">
    <location>
        <begin position="580"/>
        <end position="598"/>
    </location>
</feature>
<dbReference type="Gene3D" id="2.30.29.30">
    <property type="entry name" value="Pleckstrin-homology domain (PH domain)/Phosphotyrosine-binding domain (PTB)"/>
    <property type="match status" value="1"/>
</dbReference>
<feature type="compositionally biased region" description="Basic and acidic residues" evidence="2">
    <location>
        <begin position="118"/>
        <end position="129"/>
    </location>
</feature>
<feature type="compositionally biased region" description="Pro residues" evidence="2">
    <location>
        <begin position="321"/>
        <end position="347"/>
    </location>
</feature>
<feature type="compositionally biased region" description="Low complexity" evidence="2">
    <location>
        <begin position="290"/>
        <end position="300"/>
    </location>
</feature>
<dbReference type="SUPFAM" id="SSF50729">
    <property type="entry name" value="PH domain-like"/>
    <property type="match status" value="1"/>
</dbReference>
<dbReference type="GO" id="GO:0071933">
    <property type="term" value="F:Arp2/3 complex binding"/>
    <property type="evidence" value="ECO:0007669"/>
    <property type="project" value="UniProtKB-ARBA"/>
</dbReference>
<organism evidence="5 6">
    <name type="scientific">Extremus antarcticus</name>
    <dbReference type="NCBI Taxonomy" id="702011"/>
    <lineage>
        <taxon>Eukaryota</taxon>
        <taxon>Fungi</taxon>
        <taxon>Dikarya</taxon>
        <taxon>Ascomycota</taxon>
        <taxon>Pezizomycotina</taxon>
        <taxon>Dothideomycetes</taxon>
        <taxon>Dothideomycetidae</taxon>
        <taxon>Mycosphaerellales</taxon>
        <taxon>Extremaceae</taxon>
        <taxon>Extremus</taxon>
    </lineage>
</organism>
<dbReference type="Proteomes" id="UP001271007">
    <property type="component" value="Unassembled WGS sequence"/>
</dbReference>
<feature type="compositionally biased region" description="Acidic residues" evidence="2">
    <location>
        <begin position="614"/>
        <end position="624"/>
    </location>
</feature>
<name>A0AAJ0LVU2_9PEZI</name>
<dbReference type="AlphaFoldDB" id="A0AAJ0LVU2"/>
<dbReference type="InterPro" id="IPR003124">
    <property type="entry name" value="WH2_dom"/>
</dbReference>
<gene>
    <name evidence="5" type="ORF">LTR09_002083</name>
</gene>
<evidence type="ECO:0000313" key="6">
    <source>
        <dbReference type="Proteomes" id="UP001271007"/>
    </source>
</evidence>
<dbReference type="InterPro" id="IPR033927">
    <property type="entry name" value="WASPfam_EVH1"/>
</dbReference>
<feature type="domain" description="WH2" evidence="4">
    <location>
        <begin position="541"/>
        <end position="558"/>
    </location>
</feature>
<keyword evidence="6" id="KW-1185">Reference proteome</keyword>
<feature type="domain" description="WH1" evidence="3">
    <location>
        <begin position="17"/>
        <end position="129"/>
    </location>
</feature>
<dbReference type="FunFam" id="2.30.29.30:FF:000281">
    <property type="entry name" value="Actin associated protein"/>
    <property type="match status" value="1"/>
</dbReference>
<feature type="compositionally biased region" description="Pro residues" evidence="2">
    <location>
        <begin position="463"/>
        <end position="538"/>
    </location>
</feature>
<feature type="compositionally biased region" description="Low complexity" evidence="2">
    <location>
        <begin position="451"/>
        <end position="462"/>
    </location>
</feature>
<dbReference type="GO" id="GO:0030479">
    <property type="term" value="C:actin cortical patch"/>
    <property type="evidence" value="ECO:0007669"/>
    <property type="project" value="UniProtKB-ARBA"/>
</dbReference>
<evidence type="ECO:0000256" key="1">
    <source>
        <dbReference type="ARBA" id="ARBA00022553"/>
    </source>
</evidence>
<feature type="compositionally biased region" description="Low complexity" evidence="2">
    <location>
        <begin position="204"/>
        <end position="218"/>
    </location>
</feature>
<evidence type="ECO:0000256" key="2">
    <source>
        <dbReference type="SAM" id="MobiDB-lite"/>
    </source>
</evidence>
<dbReference type="PROSITE" id="PS51082">
    <property type="entry name" value="WH2"/>
    <property type="match status" value="1"/>
</dbReference>
<dbReference type="Pfam" id="PF02205">
    <property type="entry name" value="WH2"/>
    <property type="match status" value="1"/>
</dbReference>
<dbReference type="SMART" id="SM00461">
    <property type="entry name" value="WH1"/>
    <property type="match status" value="1"/>
</dbReference>
<comment type="caution">
    <text evidence="5">The sequence shown here is derived from an EMBL/GenBank/DDBJ whole genome shotgun (WGS) entry which is preliminary data.</text>
</comment>
<sequence length="624" mass="63755">MPSILSDDEKQIVKRAVPKASNKIQAVAVAKLYLALPNRPQWLFTGLSGAVVLANDLVGNTFWLKLVDVGPNNRGVLWDQEIYDTFQYHQDRVFFFTFEGEECMFGLSFADEKEAKQFRKKMDEREKNAHKGTRSKPFAHGPAQRAYDGGQQQQQIAGGGKHSSRFGGLFGGHRHSSAGQQGPAQSIIPPRGVEINNSSTASVASPATGRSRASSASGIDLTDPAVQAVLADLLQMGITEDQIEEHAGFIKSYLEQNKATAAAEADKKTRAPPPPPPGQNGAAGLSPQNTGSSTGTTSKRGPPPPAPPSRRGAAPGAPAVQRPPSPSPSPPREPSPPRPKFRAPPPLADAGKFANAAPPPAPALPGRNRATSNAGPPPPPRPPKTPLEDDSPASTPGKHGVPPPFAGNRLPPGPPAPPARNSNPGGLPPPPPPRDSAPATIPPPPPPRSSPNPSAGGFSTDSAPPPPPLPPSTSRPVPPAPSSDGPPPAPPLPPPSFSSSGPPPPPPLPPPNTSSGGPPPPPPMPPRGADPSPAPAPDAPGRGGLLADIRGGARLKRVSSQEKRDRSAAAVPGGEPVAPPGGGSAPSGAGDAQGGLAGALGAALAARKSKVGGDSDDEKDDDDW</sequence>
<evidence type="ECO:0000259" key="4">
    <source>
        <dbReference type="PROSITE" id="PS51082"/>
    </source>
</evidence>
<dbReference type="InterPro" id="IPR011993">
    <property type="entry name" value="PH-like_dom_sf"/>
</dbReference>
<dbReference type="Pfam" id="PF00568">
    <property type="entry name" value="WH1"/>
    <property type="match status" value="1"/>
</dbReference>